<dbReference type="InterPro" id="IPR051176">
    <property type="entry name" value="Cent_Immune-Sig_Mod"/>
</dbReference>
<feature type="domain" description="FHA" evidence="3">
    <location>
        <begin position="27"/>
        <end position="82"/>
    </location>
</feature>
<dbReference type="Pfam" id="PF00498">
    <property type="entry name" value="FHA"/>
    <property type="match status" value="1"/>
</dbReference>
<dbReference type="Proteomes" id="UP000694865">
    <property type="component" value="Unplaced"/>
</dbReference>
<organism evidence="4 5">
    <name type="scientific">Saccoglossus kowalevskii</name>
    <name type="common">Acorn worm</name>
    <dbReference type="NCBI Taxonomy" id="10224"/>
    <lineage>
        <taxon>Eukaryota</taxon>
        <taxon>Metazoa</taxon>
        <taxon>Hemichordata</taxon>
        <taxon>Enteropneusta</taxon>
        <taxon>Harrimaniidae</taxon>
        <taxon>Saccoglossus</taxon>
    </lineage>
</organism>
<feature type="coiled-coil region" evidence="1">
    <location>
        <begin position="453"/>
        <end position="544"/>
    </location>
</feature>
<evidence type="ECO:0000313" key="4">
    <source>
        <dbReference type="Proteomes" id="UP000694865"/>
    </source>
</evidence>
<evidence type="ECO:0000259" key="3">
    <source>
        <dbReference type="PROSITE" id="PS50006"/>
    </source>
</evidence>
<evidence type="ECO:0000313" key="5">
    <source>
        <dbReference type="RefSeq" id="XP_006816694.1"/>
    </source>
</evidence>
<feature type="compositionally biased region" description="Polar residues" evidence="2">
    <location>
        <begin position="375"/>
        <end position="385"/>
    </location>
</feature>
<dbReference type="SUPFAM" id="SSF49879">
    <property type="entry name" value="SMAD/FHA domain"/>
    <property type="match status" value="1"/>
</dbReference>
<name>A0ABM0M9K3_SACKO</name>
<feature type="region of interest" description="Disordered" evidence="2">
    <location>
        <begin position="375"/>
        <end position="417"/>
    </location>
</feature>
<proteinExistence type="predicted"/>
<feature type="region of interest" description="Disordered" evidence="2">
    <location>
        <begin position="782"/>
        <end position="818"/>
    </location>
</feature>
<dbReference type="CDD" id="cd22679">
    <property type="entry name" value="FHA_SLMAP"/>
    <property type="match status" value="1"/>
</dbReference>
<dbReference type="Gene3D" id="1.10.287.1490">
    <property type="match status" value="1"/>
</dbReference>
<feature type="coiled-coil region" evidence="1">
    <location>
        <begin position="854"/>
        <end position="965"/>
    </location>
</feature>
<dbReference type="InterPro" id="IPR008984">
    <property type="entry name" value="SMAD_FHA_dom_sf"/>
</dbReference>
<dbReference type="SMART" id="SM00240">
    <property type="entry name" value="FHA"/>
    <property type="match status" value="1"/>
</dbReference>
<dbReference type="CDD" id="cd21911">
    <property type="entry name" value="CC1_SLMAP"/>
    <property type="match status" value="1"/>
</dbReference>
<dbReference type="InterPro" id="IPR000253">
    <property type="entry name" value="FHA_dom"/>
</dbReference>
<evidence type="ECO:0000256" key="2">
    <source>
        <dbReference type="SAM" id="MobiDB-lite"/>
    </source>
</evidence>
<reference evidence="5" key="1">
    <citation type="submission" date="2025-08" db="UniProtKB">
        <authorList>
            <consortium name="RefSeq"/>
        </authorList>
    </citation>
    <scope>IDENTIFICATION</scope>
    <source>
        <tissue evidence="5">Testes</tissue>
    </source>
</reference>
<accession>A0ABM0M9K3</accession>
<sequence>MTAVAVFTCRPNSHPFQERRVLLNEPVKIGRSVARSKPSPNNAIFDCKVLSRNHALLWYEAGKFYLQDTKSSNGTFINNQRLSKGSEESPAREVNSADIVQFGVDVMENSRRGVVTHGCIIATVTLYTPDGKEAKSSMNTLMPYNSSSNVQSQDLYQLSHYLQEALHREQMLEQKLAALQRIVANTQEASENGWQALIDEDRLLSRLEVLEAQLQSLSKAQPEDSIRKELVALQDDKHKYETTAKESLRRVLQEKLEAVRKLSDLERLFSNTEDELSHVKESSDDTQEELNALCEKHNKTKTEMQEMTAELAEIKRTHEEEVESVNANKRELQTKLELSEKREEALSAQIESLQADSDFTKQQLEAMKARLETIQAQQQHLQKQDTPPSTTTTTTLKDSPQGHGDAQNDILDKTDGDGQEDVTMQVLEDVNTSDELVDTSGSSTSHNTSTDLLMQYKTTIENMEKQLQEKQDKLDNLQVQLEQARLEAIQSIAQVSSLEEQLFNSQDIEDSKLDKALTQLTSRLEEAKRQNERSDELIRSLQEQVTRQLDESTDTVMNDDDGLRPEDSFLLTKLPDQLGNLHNHIGNSKDTLSNTAEKSLSMSGTQHDGVLEDSGNDSQELTSLQALLSQSSAKLKMTEEELHKLKNELSESQETTVKVLSENMQLKEQLMEAKQEAKDSIDHAVDLQEQLNKAEASAKEVKEQIIALRDQLLEEQETAKTNHKAAENLKSILSKEQETYRQKDNMLDDIKKQLLDAQQSAKQNHNEAKQLRDQVRELQSALEKEKRERIKQAQEANQASKAAKELQRQARKYEDETMRSKGIERYHLDVPENGDDTSDEEITPLTHLQLPADLNGLKEECSSLRKKIHTVEQELRKSRKDNSRLMQDFNRIQTQCKDAEAERVKLEDKENTWKKELKELRRDKDKSRKELIEINKENSRLKQKCTDIENKSKILNNQVTQLTEDAGARATKVTSILILSAIVLLFAILSRLFSGVFGSSASSTEGSISS</sequence>
<gene>
    <name evidence="5" type="primary">LOC102809759</name>
</gene>
<feature type="compositionally biased region" description="Basic and acidic residues" evidence="2">
    <location>
        <begin position="802"/>
        <end position="818"/>
    </location>
</feature>
<keyword evidence="4" id="KW-1185">Reference proteome</keyword>
<keyword evidence="1" id="KW-0175">Coiled coil</keyword>
<dbReference type="PROSITE" id="PS50006">
    <property type="entry name" value="FHA_DOMAIN"/>
    <property type="match status" value="1"/>
</dbReference>
<evidence type="ECO:0000256" key="1">
    <source>
        <dbReference type="SAM" id="Coils"/>
    </source>
</evidence>
<protein>
    <submittedName>
        <fullName evidence="5">Sarcolemmal membrane-associated protein-like</fullName>
    </submittedName>
</protein>
<feature type="coiled-coil region" evidence="1">
    <location>
        <begin position="162"/>
        <end position="220"/>
    </location>
</feature>
<dbReference type="Gene3D" id="2.60.200.20">
    <property type="match status" value="1"/>
</dbReference>
<feature type="compositionally biased region" description="Basic and acidic residues" evidence="2">
    <location>
        <begin position="782"/>
        <end position="792"/>
    </location>
</feature>
<dbReference type="RefSeq" id="XP_006816694.1">
    <property type="nucleotide sequence ID" value="XM_006816631.1"/>
</dbReference>
<dbReference type="PANTHER" id="PTHR15715">
    <property type="entry name" value="CENTROSOMAL PROTEIN OF 170 KDA"/>
    <property type="match status" value="1"/>
</dbReference>
<dbReference type="PANTHER" id="PTHR15715:SF37">
    <property type="entry name" value="LD47843P"/>
    <property type="match status" value="1"/>
</dbReference>
<feature type="compositionally biased region" description="Low complexity" evidence="2">
    <location>
        <begin position="386"/>
        <end position="395"/>
    </location>
</feature>
<dbReference type="GeneID" id="102809759"/>